<keyword evidence="20" id="KW-1185">Reference proteome</keyword>
<dbReference type="EMBL" id="LFZN01000007">
    <property type="protein sequence ID" value="KXT06242.1"/>
    <property type="molecule type" value="Genomic_DNA"/>
</dbReference>
<dbReference type="GO" id="GO:0005524">
    <property type="term" value="F:ATP binding"/>
    <property type="evidence" value="ECO:0007669"/>
    <property type="project" value="UniProtKB-KW"/>
</dbReference>
<keyword evidence="12" id="KW-0813">Transport</keyword>
<evidence type="ECO:0000256" key="5">
    <source>
        <dbReference type="ARBA" id="ARBA00022692"/>
    </source>
</evidence>
<keyword evidence="6" id="KW-0547">Nucleotide-binding</keyword>
<dbReference type="Gene3D" id="2.170.220.10">
    <property type="match status" value="1"/>
</dbReference>
<dbReference type="InterPro" id="IPR014729">
    <property type="entry name" value="Rossmann-like_a/b/a_fold"/>
</dbReference>
<dbReference type="GO" id="GO:0016020">
    <property type="term" value="C:membrane"/>
    <property type="evidence" value="ECO:0007669"/>
    <property type="project" value="UniProtKB-SubCell"/>
</dbReference>
<dbReference type="GO" id="GO:0005739">
    <property type="term" value="C:mitochondrion"/>
    <property type="evidence" value="ECO:0007669"/>
    <property type="project" value="UniProtKB-ARBA"/>
</dbReference>
<dbReference type="Gene3D" id="3.40.50.620">
    <property type="entry name" value="HUPs"/>
    <property type="match status" value="1"/>
</dbReference>
<dbReference type="InterPro" id="IPR039261">
    <property type="entry name" value="FNR_nucleotide-bd"/>
</dbReference>
<dbReference type="InterPro" id="IPR015413">
    <property type="entry name" value="Methionyl/Leucyl_tRNA_Synth"/>
</dbReference>
<keyword evidence="4" id="KW-0436">Ligase</keyword>
<dbReference type="PROSITE" id="PS51384">
    <property type="entry name" value="FAD_FR"/>
    <property type="match status" value="1"/>
</dbReference>
<dbReference type="SUPFAM" id="SSF47323">
    <property type="entry name" value="Anticodon-binding domain of a subclass of class I aminoacyl-tRNA synthetases"/>
    <property type="match status" value="1"/>
</dbReference>
<comment type="caution">
    <text evidence="19">The sequence shown here is derived from an EMBL/GenBank/DDBJ whole genome shotgun (WGS) entry which is preliminary data.</text>
</comment>
<dbReference type="SUPFAM" id="SSF52374">
    <property type="entry name" value="Nucleotidylyl transferase"/>
    <property type="match status" value="1"/>
</dbReference>
<name>A0A139HV66_9PEZI</name>
<gene>
    <name evidence="19" type="ORF">AC578_9182</name>
</gene>
<dbReference type="NCBIfam" id="TIGR00398">
    <property type="entry name" value="metG"/>
    <property type="match status" value="1"/>
</dbReference>
<feature type="transmembrane region" description="Helical" evidence="17">
    <location>
        <begin position="846"/>
        <end position="865"/>
    </location>
</feature>
<dbReference type="Pfam" id="PF08030">
    <property type="entry name" value="NAD_binding_6"/>
    <property type="match status" value="1"/>
</dbReference>
<feature type="domain" description="FAD-binding FR-type" evidence="18">
    <location>
        <begin position="1094"/>
        <end position="1229"/>
    </location>
</feature>
<dbReference type="EC" id="6.1.1.10" evidence="3"/>
<keyword evidence="11" id="KW-0560">Oxidoreductase</keyword>
<feature type="transmembrane region" description="Helical" evidence="17">
    <location>
        <begin position="948"/>
        <end position="969"/>
    </location>
</feature>
<keyword evidence="9" id="KW-0249">Electron transport</keyword>
<comment type="subcellular location">
    <subcellularLocation>
        <location evidence="1">Membrane</location>
        <topology evidence="1">Multi-pass membrane protein</topology>
    </subcellularLocation>
</comment>
<proteinExistence type="inferred from homology"/>
<keyword evidence="14" id="KW-0030">Aminoacyl-tRNA synthetase</keyword>
<keyword evidence="13 17" id="KW-0472">Membrane</keyword>
<evidence type="ECO:0000313" key="19">
    <source>
        <dbReference type="EMBL" id="KXT06242.1"/>
    </source>
</evidence>
<dbReference type="CDD" id="cd00814">
    <property type="entry name" value="MetRS_core"/>
    <property type="match status" value="1"/>
</dbReference>
<keyword evidence="8" id="KW-0648">Protein biosynthesis</keyword>
<comment type="catalytic activity">
    <reaction evidence="15">
        <text>tRNA(Met) + L-methionine + ATP = L-methionyl-tRNA(Met) + AMP + diphosphate</text>
        <dbReference type="Rhea" id="RHEA:13481"/>
        <dbReference type="Rhea" id="RHEA-COMP:9667"/>
        <dbReference type="Rhea" id="RHEA-COMP:9698"/>
        <dbReference type="ChEBI" id="CHEBI:30616"/>
        <dbReference type="ChEBI" id="CHEBI:33019"/>
        <dbReference type="ChEBI" id="CHEBI:57844"/>
        <dbReference type="ChEBI" id="CHEBI:78442"/>
        <dbReference type="ChEBI" id="CHEBI:78530"/>
        <dbReference type="ChEBI" id="CHEBI:456215"/>
        <dbReference type="EC" id="6.1.1.10"/>
    </reaction>
</comment>
<dbReference type="InterPro" id="IPR023457">
    <property type="entry name" value="Met-tRNA_synth_2"/>
</dbReference>
<dbReference type="InterPro" id="IPR017927">
    <property type="entry name" value="FAD-bd_FR_type"/>
</dbReference>
<evidence type="ECO:0000256" key="14">
    <source>
        <dbReference type="ARBA" id="ARBA00023146"/>
    </source>
</evidence>
<keyword evidence="7" id="KW-0067">ATP-binding</keyword>
<dbReference type="InterPro" id="IPR013130">
    <property type="entry name" value="Fe3_Rdtase_TM_dom"/>
</dbReference>
<dbReference type="PRINTS" id="PR01041">
    <property type="entry name" value="TRNASYNTHMET"/>
</dbReference>
<evidence type="ECO:0000256" key="17">
    <source>
        <dbReference type="SAM" id="Phobius"/>
    </source>
</evidence>
<dbReference type="InterPro" id="IPR014758">
    <property type="entry name" value="Met-tRNA_synth"/>
</dbReference>
<dbReference type="Proteomes" id="UP000070133">
    <property type="component" value="Unassembled WGS sequence"/>
</dbReference>
<dbReference type="CDD" id="cd06186">
    <property type="entry name" value="NOX_Duox_like_FAD_NADP"/>
    <property type="match status" value="1"/>
</dbReference>
<dbReference type="OrthoDB" id="24670at2759"/>
<dbReference type="PANTHER" id="PTHR43326">
    <property type="entry name" value="METHIONYL-TRNA SYNTHETASE"/>
    <property type="match status" value="1"/>
</dbReference>
<evidence type="ECO:0000256" key="9">
    <source>
        <dbReference type="ARBA" id="ARBA00022982"/>
    </source>
</evidence>
<keyword evidence="12" id="KW-0406">Ion transport</keyword>
<protein>
    <recommendedName>
        <fullName evidence="16">Probable methionine--tRNA ligase, mitochondrial</fullName>
        <ecNumber evidence="3">6.1.1.10</ecNumber>
    </recommendedName>
</protein>
<dbReference type="GO" id="GO:0006811">
    <property type="term" value="P:monoatomic ion transport"/>
    <property type="evidence" value="ECO:0007669"/>
    <property type="project" value="UniProtKB-KW"/>
</dbReference>
<evidence type="ECO:0000256" key="15">
    <source>
        <dbReference type="ARBA" id="ARBA00047364"/>
    </source>
</evidence>
<dbReference type="InterPro" id="IPR033911">
    <property type="entry name" value="MetRS_core"/>
</dbReference>
<evidence type="ECO:0000256" key="10">
    <source>
        <dbReference type="ARBA" id="ARBA00022989"/>
    </source>
</evidence>
<dbReference type="SFLD" id="SFLDS00052">
    <property type="entry name" value="Ferric_Reductase_Domain"/>
    <property type="match status" value="1"/>
</dbReference>
<evidence type="ECO:0000256" key="3">
    <source>
        <dbReference type="ARBA" id="ARBA00012838"/>
    </source>
</evidence>
<evidence type="ECO:0000256" key="11">
    <source>
        <dbReference type="ARBA" id="ARBA00023002"/>
    </source>
</evidence>
<dbReference type="Pfam" id="PF09334">
    <property type="entry name" value="tRNA-synt_1g"/>
    <property type="match status" value="1"/>
</dbReference>
<dbReference type="GO" id="GO:0006431">
    <property type="term" value="P:methionyl-tRNA aminoacylation"/>
    <property type="evidence" value="ECO:0007669"/>
    <property type="project" value="InterPro"/>
</dbReference>
<evidence type="ECO:0000259" key="18">
    <source>
        <dbReference type="PROSITE" id="PS51384"/>
    </source>
</evidence>
<dbReference type="InterPro" id="IPR013121">
    <property type="entry name" value="Fe_red_NAD-bd_6"/>
</dbReference>
<dbReference type="PANTHER" id="PTHR43326:SF1">
    <property type="entry name" value="METHIONINE--TRNA LIGASE, MITOCHONDRIAL"/>
    <property type="match status" value="1"/>
</dbReference>
<dbReference type="Gene3D" id="3.40.50.80">
    <property type="entry name" value="Nucleotide-binding domain of ferredoxin-NADP reductase (FNR) module"/>
    <property type="match status" value="1"/>
</dbReference>
<evidence type="ECO:0000256" key="16">
    <source>
        <dbReference type="ARBA" id="ARBA00068817"/>
    </source>
</evidence>
<keyword evidence="5 17" id="KW-0812">Transmembrane</keyword>
<evidence type="ECO:0000256" key="1">
    <source>
        <dbReference type="ARBA" id="ARBA00004141"/>
    </source>
</evidence>
<feature type="transmembrane region" description="Helical" evidence="17">
    <location>
        <begin position="1024"/>
        <end position="1048"/>
    </location>
</feature>
<dbReference type="Pfam" id="PF08022">
    <property type="entry name" value="FAD_binding_8"/>
    <property type="match status" value="1"/>
</dbReference>
<evidence type="ECO:0000313" key="20">
    <source>
        <dbReference type="Proteomes" id="UP000070133"/>
    </source>
</evidence>
<evidence type="ECO:0000256" key="8">
    <source>
        <dbReference type="ARBA" id="ARBA00022917"/>
    </source>
</evidence>
<sequence>MRISSHALPTRLTPLQCLIARRWRPQWIWQDCLRAQQPWLRSLATATTKSTDEKPYYVTTPIFYVNAAPHVGHMYTMILADVLKRWQVLKGRRAVLLTGTDEHGLKIQRAAAKAGIDPQDFCDSGADVFKDLAEKMDMSNEIFIRTTDKRHKEGVEYAWQMLEERGWIYEGRHEGWYSVSDETFYPQSQVQLIVDPPTGRKIMASIETGKEVEWTSERNYMFNLGAFRSQLLEFYEKNPDYITPKSRMDDVVKQVKEGLEDLSVSRPSERLQWGVQVPTDPSQTIYVWLDALLNYATAIGYPFTPGEEAATGWPADVQVVGKDIVRFHCIYWPAFLMALDLPLHKQVLTHAHWTLGKQKMAKSTGNGVNPFFALERFGIDPLRWYLIHEGGIADDADYDNSFVIEKYKKGLQGGLGNLANRIMRGRWDVQRAVKRYGGDSSRLESDLYGAAEDFYQRLDSLPSNVDEQMRSLFPNRALQTIMRGIFSANAFLSQESPWTLTGTETKFADGERDESMEMQIDRTIYLAAETLRLTGIMLQAFMPTAAKRQLDFIGVAEDRRTWEWCHIGADDSYGVSAIVLGKSGLFPKLTSDLKRYWSQLRIRTCRLLELDLPCILSDHTIYNACQQKTLFEMHTCPFRNYIVSTAYGYTIDACSCFGYIWSSSWDMARIFTIMHTLPNQCFAVSWLLWAFTDLVVAVAWPQPVDTCVQGCYDWTDHINWTLPDALAEEEHYYAKLCQATILHKSIYYCSQVYCTPHQVRHGLRWLNQTCHDNGGFNLPSYESIALTPAELASIQRVPPEYEATHAEIKQDVPIIPNLAWVQLSWKTDIIFNRNFWWGYDTAYGSYGFWSLAFLVGMMYRVAGLFESSKGSNNTRQSWAWFRRRILLSATFGNHCQDPIAGGTIPPRLETLLLVLYIIINFVMCFPGYELFSDNQYFKSSAIQLSRYVADRTGVLSLANVPLIWIFSARNDPLMWLTGWSYATFNRFHRWVARLSFVLAFVHSVAYSVNFGYYPGEYKASWKEEYFYCGGIQATTIMAISLGASVWYIREKSYEVFLLSHIGMAVIFLVTLWYHVQVDRGVFTGWLWPCVAIWVFDRLLRILRVARIHLRARSTKAIATYDQDSELIRLDVTGLLPKTKHLIPPGSYYYIYMPSSLRFYESHPFTICSWNSSTPTINDKQPTPNNDPPITHTFLIRPYTSFTNRLLTRIKSNPTIPILLEGPYGTPVHLHHYTNILIICGGSGITAAISHTHSSLPVGARIHVIWSIPQRRHLVEDVYAHELRSASGNSNFKMTVYLTSRGADVVVKEEEDVEKRGALVGGETDGHGHEYGYEVRHGRPPILEVMRGARKEAKQNLAIVTCGTTGFADSCRGAVCELLGDGDGAEVGYFNETMLW</sequence>
<feature type="transmembrane region" description="Helical" evidence="17">
    <location>
        <begin position="990"/>
        <end position="1012"/>
    </location>
</feature>
<dbReference type="Pfam" id="PF01794">
    <property type="entry name" value="Ferric_reduct"/>
    <property type="match status" value="1"/>
</dbReference>
<reference evidence="19 20" key="1">
    <citation type="submission" date="2015-07" db="EMBL/GenBank/DDBJ databases">
        <title>Comparative genomics of the Sigatoka disease complex on banana suggests a link between parallel evolutionary changes in Pseudocercospora fijiensis and Pseudocercospora eumusae and increased virulence on the banana host.</title>
        <authorList>
            <person name="Chang T.-C."/>
            <person name="Salvucci A."/>
            <person name="Crous P.W."/>
            <person name="Stergiopoulos I."/>
        </authorList>
    </citation>
    <scope>NUCLEOTIDE SEQUENCE [LARGE SCALE GENOMIC DNA]</scope>
    <source>
        <strain evidence="19 20">CBS 114824</strain>
    </source>
</reference>
<dbReference type="GO" id="GO:0004825">
    <property type="term" value="F:methionine-tRNA ligase activity"/>
    <property type="evidence" value="ECO:0007669"/>
    <property type="project" value="UniProtKB-EC"/>
</dbReference>
<dbReference type="GO" id="GO:0016491">
    <property type="term" value="F:oxidoreductase activity"/>
    <property type="evidence" value="ECO:0007669"/>
    <property type="project" value="UniProtKB-KW"/>
</dbReference>
<evidence type="ECO:0000256" key="13">
    <source>
        <dbReference type="ARBA" id="ARBA00023136"/>
    </source>
</evidence>
<dbReference type="Gene3D" id="1.10.730.10">
    <property type="entry name" value="Isoleucyl-tRNA Synthetase, Domain 1"/>
    <property type="match status" value="1"/>
</dbReference>
<feature type="transmembrane region" description="Helical" evidence="17">
    <location>
        <begin position="1055"/>
        <end position="1073"/>
    </location>
</feature>
<keyword evidence="10 17" id="KW-1133">Transmembrane helix</keyword>
<dbReference type="STRING" id="321146.A0A139HV66"/>
<dbReference type="FunFam" id="2.170.220.10:FF:000001">
    <property type="entry name" value="methionine--tRNA ligase, mitochondrial"/>
    <property type="match status" value="1"/>
</dbReference>
<dbReference type="SFLD" id="SFLDG01168">
    <property type="entry name" value="Ferric_reductase_subgroup_(FRE"/>
    <property type="match status" value="1"/>
</dbReference>
<dbReference type="InterPro" id="IPR009080">
    <property type="entry name" value="tRNAsynth_Ia_anticodon-bd"/>
</dbReference>
<evidence type="ECO:0000256" key="12">
    <source>
        <dbReference type="ARBA" id="ARBA00023065"/>
    </source>
</evidence>
<comment type="similarity">
    <text evidence="2">Belongs to the class-I aminoacyl-tRNA synthetase family.</text>
</comment>
<dbReference type="SUPFAM" id="SSF52343">
    <property type="entry name" value="Ferredoxin reductase-like, C-terminal NADP-linked domain"/>
    <property type="match status" value="1"/>
</dbReference>
<organism evidence="19 20">
    <name type="scientific">Pseudocercospora eumusae</name>
    <dbReference type="NCBI Taxonomy" id="321146"/>
    <lineage>
        <taxon>Eukaryota</taxon>
        <taxon>Fungi</taxon>
        <taxon>Dikarya</taxon>
        <taxon>Ascomycota</taxon>
        <taxon>Pezizomycotina</taxon>
        <taxon>Dothideomycetes</taxon>
        <taxon>Dothideomycetidae</taxon>
        <taxon>Mycosphaerellales</taxon>
        <taxon>Mycosphaerellaceae</taxon>
        <taxon>Pseudocercospora</taxon>
    </lineage>
</organism>
<evidence type="ECO:0000256" key="2">
    <source>
        <dbReference type="ARBA" id="ARBA00005594"/>
    </source>
</evidence>
<accession>A0A139HV66</accession>
<evidence type="ECO:0000256" key="4">
    <source>
        <dbReference type="ARBA" id="ARBA00022598"/>
    </source>
</evidence>
<feature type="transmembrane region" description="Helical" evidence="17">
    <location>
        <begin position="910"/>
        <end position="928"/>
    </location>
</feature>
<evidence type="ECO:0000256" key="6">
    <source>
        <dbReference type="ARBA" id="ARBA00022741"/>
    </source>
</evidence>
<dbReference type="InterPro" id="IPR013112">
    <property type="entry name" value="FAD-bd_8"/>
</dbReference>
<evidence type="ECO:0000256" key="7">
    <source>
        <dbReference type="ARBA" id="ARBA00022840"/>
    </source>
</evidence>